<dbReference type="EMBL" id="LFWA01000002">
    <property type="protein sequence ID" value="KTW32357.1"/>
    <property type="molecule type" value="Genomic_DNA"/>
</dbReference>
<comment type="subunit">
    <text evidence="7">PP2A consists of a common heterodimeric core enzyme, composed of a 36 kDa catalytic subunit (subunit C) and a 65 kDa constant regulatory subunit (PR65 or subunit A), that associates with a variety of regulatory subunits. Proteins that associate with the core dimer include three families of regulatory subunits B (the R2/B/PR55/B55, R3/B''/PR72/PR130/PR59 and R5/B'/B56 families), the 48 kDa variable regulatory subunit, viral proteins, and cell signaling molecules.</text>
</comment>
<dbReference type="PIRSF" id="PIRSF028043">
    <property type="entry name" value="PP2A_B56"/>
    <property type="match status" value="1"/>
</dbReference>
<evidence type="ECO:0000256" key="8">
    <source>
        <dbReference type="PIRNR" id="PIRNR028043"/>
    </source>
</evidence>
<protein>
    <recommendedName>
        <fullName evidence="8">Serine/threonine-protein phosphatase 2A 56 kDa regulatory subunit</fullName>
    </recommendedName>
</protein>
<dbReference type="FunFam" id="1.25.10.10:FF:000016">
    <property type="entry name" value="Serine/threonine-protein phosphatase 2A 56 kDa regulatory subunit"/>
    <property type="match status" value="1"/>
</dbReference>
<dbReference type="RefSeq" id="XP_018231049.1">
    <property type="nucleotide sequence ID" value="XM_018372713.1"/>
</dbReference>
<feature type="compositionally biased region" description="Basic and acidic residues" evidence="9">
    <location>
        <begin position="26"/>
        <end position="35"/>
    </location>
</feature>
<evidence type="ECO:0000256" key="6">
    <source>
        <dbReference type="ARBA" id="ARBA00023242"/>
    </source>
</evidence>
<dbReference type="GO" id="GO:0051754">
    <property type="term" value="P:meiotic sister chromatid cohesion, centromeric"/>
    <property type="evidence" value="ECO:0007669"/>
    <property type="project" value="EnsemblFungi"/>
</dbReference>
<gene>
    <name evidence="10" type="ORF">T551_00447</name>
</gene>
<dbReference type="GO" id="GO:0005634">
    <property type="term" value="C:nucleus"/>
    <property type="evidence" value="ECO:0007669"/>
    <property type="project" value="UniProtKB-SubCell"/>
</dbReference>
<dbReference type="GO" id="GO:0005737">
    <property type="term" value="C:cytoplasm"/>
    <property type="evidence" value="ECO:0007669"/>
    <property type="project" value="UniProtKB-SubCell"/>
</dbReference>
<evidence type="ECO:0000256" key="2">
    <source>
        <dbReference type="ARBA" id="ARBA00004496"/>
    </source>
</evidence>
<evidence type="ECO:0000256" key="4">
    <source>
        <dbReference type="ARBA" id="ARBA00022490"/>
    </source>
</evidence>
<evidence type="ECO:0000256" key="1">
    <source>
        <dbReference type="ARBA" id="ARBA00004123"/>
    </source>
</evidence>
<feature type="compositionally biased region" description="Basic residues" evidence="9">
    <location>
        <begin position="1"/>
        <end position="10"/>
    </location>
</feature>
<evidence type="ECO:0000256" key="5">
    <source>
        <dbReference type="ARBA" id="ARBA00022553"/>
    </source>
</evidence>
<feature type="region of interest" description="Disordered" evidence="9">
    <location>
        <begin position="1"/>
        <end position="35"/>
    </location>
</feature>
<keyword evidence="11" id="KW-1185">Reference proteome</keyword>
<dbReference type="SUPFAM" id="SSF48371">
    <property type="entry name" value="ARM repeat"/>
    <property type="match status" value="1"/>
</dbReference>
<evidence type="ECO:0000256" key="3">
    <source>
        <dbReference type="ARBA" id="ARBA00008259"/>
    </source>
</evidence>
<comment type="subcellular location">
    <subcellularLocation>
        <location evidence="2">Cytoplasm</location>
    </subcellularLocation>
    <subcellularLocation>
        <location evidence="1">Nucleus</location>
    </subcellularLocation>
</comment>
<dbReference type="OrthoDB" id="10264446at2759"/>
<dbReference type="STRING" id="1408657.A0A0W4ZVF4"/>
<evidence type="ECO:0000256" key="9">
    <source>
        <dbReference type="SAM" id="MobiDB-lite"/>
    </source>
</evidence>
<dbReference type="PANTHER" id="PTHR10257:SF3">
    <property type="entry name" value="SERINE_THREONINE-PROTEIN PHOSPHATASE 2A 56 KDA REGULATORY SUBUNIT GAMMA ISOFORM"/>
    <property type="match status" value="1"/>
</dbReference>
<organism evidence="10 11">
    <name type="scientific">Pneumocystis jirovecii (strain RU7)</name>
    <name type="common">Human pneumocystis pneumonia agent</name>
    <dbReference type="NCBI Taxonomy" id="1408657"/>
    <lineage>
        <taxon>Eukaryota</taxon>
        <taxon>Fungi</taxon>
        <taxon>Dikarya</taxon>
        <taxon>Ascomycota</taxon>
        <taxon>Taphrinomycotina</taxon>
        <taxon>Pneumocystomycetes</taxon>
        <taxon>Pneumocystaceae</taxon>
        <taxon>Pneumocystis</taxon>
    </lineage>
</organism>
<comment type="function">
    <text evidence="8">The B regulatory subunit might modulate substrate selectivity and catalytic activity, and also might direct the localization of the catalytic enzyme to a particular subcellular compartment.</text>
</comment>
<dbReference type="InterPro" id="IPR002554">
    <property type="entry name" value="PP2A_B56"/>
</dbReference>
<dbReference type="Proteomes" id="UP000053447">
    <property type="component" value="Unassembled WGS sequence"/>
</dbReference>
<dbReference type="InterPro" id="IPR016024">
    <property type="entry name" value="ARM-type_fold"/>
</dbReference>
<dbReference type="eggNOG" id="KOG2085">
    <property type="taxonomic scope" value="Eukaryota"/>
</dbReference>
<dbReference type="GO" id="GO:0019888">
    <property type="term" value="F:protein phosphatase regulator activity"/>
    <property type="evidence" value="ECO:0007669"/>
    <property type="project" value="UniProtKB-UniRule"/>
</dbReference>
<dbReference type="PANTHER" id="PTHR10257">
    <property type="entry name" value="SERINE/THREONINE PROTEIN PHOSPHATASE 2A PP2A REGULATORY SUBUNIT B"/>
    <property type="match status" value="1"/>
</dbReference>
<dbReference type="Pfam" id="PF01603">
    <property type="entry name" value="B56"/>
    <property type="match status" value="1"/>
</dbReference>
<dbReference type="AlphaFoldDB" id="A0A0W4ZVF4"/>
<dbReference type="GO" id="GO:0000776">
    <property type="term" value="C:kinetochore"/>
    <property type="evidence" value="ECO:0007669"/>
    <property type="project" value="EnsemblFungi"/>
</dbReference>
<feature type="compositionally biased region" description="Low complexity" evidence="9">
    <location>
        <begin position="11"/>
        <end position="24"/>
    </location>
</feature>
<dbReference type="GO" id="GO:0031134">
    <property type="term" value="P:sister chromatid biorientation"/>
    <property type="evidence" value="ECO:0007669"/>
    <property type="project" value="EnsemblFungi"/>
</dbReference>
<keyword evidence="5" id="KW-0597">Phosphoprotein</keyword>
<dbReference type="GO" id="GO:0007165">
    <property type="term" value="P:signal transduction"/>
    <property type="evidence" value="ECO:0007669"/>
    <property type="project" value="InterPro"/>
</dbReference>
<dbReference type="GO" id="GO:0003677">
    <property type="term" value="F:DNA binding"/>
    <property type="evidence" value="ECO:0007669"/>
    <property type="project" value="EnsemblFungi"/>
</dbReference>
<dbReference type="InterPro" id="IPR011989">
    <property type="entry name" value="ARM-like"/>
</dbReference>
<reference evidence="11" key="1">
    <citation type="journal article" date="2016" name="Nat. Commun.">
        <title>Genome analysis of three Pneumocystis species reveals adaptation mechanisms to life exclusively in mammalian hosts.</title>
        <authorList>
            <person name="Ma L."/>
            <person name="Chen Z."/>
            <person name="Huang D.W."/>
            <person name="Kutty G."/>
            <person name="Ishihara M."/>
            <person name="Wang H."/>
            <person name="Abouelleil A."/>
            <person name="Bishop L."/>
            <person name="Davey E."/>
            <person name="Deng R."/>
            <person name="Deng X."/>
            <person name="Fan L."/>
            <person name="Fantoni G."/>
            <person name="Fitzgerald M."/>
            <person name="Gogineni E."/>
            <person name="Goldberg J.M."/>
            <person name="Handley G."/>
            <person name="Hu X."/>
            <person name="Huber C."/>
            <person name="Jiao X."/>
            <person name="Jones K."/>
            <person name="Levin J.Z."/>
            <person name="Liu Y."/>
            <person name="Macdonald P."/>
            <person name="Melnikov A."/>
            <person name="Raley C."/>
            <person name="Sassi M."/>
            <person name="Sherman B.T."/>
            <person name="Song X."/>
            <person name="Sykes S."/>
            <person name="Tran B."/>
            <person name="Walsh L."/>
            <person name="Xia Y."/>
            <person name="Yang J."/>
            <person name="Young S."/>
            <person name="Zeng Q."/>
            <person name="Zheng X."/>
            <person name="Stephens R."/>
            <person name="Nusbaum C."/>
            <person name="Birren B.W."/>
            <person name="Azadi P."/>
            <person name="Lempicki R.A."/>
            <person name="Cuomo C.A."/>
            <person name="Kovacs J.A."/>
        </authorList>
    </citation>
    <scope>NUCLEOTIDE SEQUENCE [LARGE SCALE GENOMIC DNA]</scope>
    <source>
        <strain evidence="11">RU7</strain>
    </source>
</reference>
<sequence length="638" mass="74247">MKGFKSRVLSRAKSSNDSNKSSQNAKRKDLKEALGFSDKKSDKGLKLKDSFRHLAQTAFSIPATQTSTTSIPLYITSSPKHVMSSAASESISGDLSLLKHGTKAGAFERLQTTPKDSTALETIKTPKRNTSSRFRISTERELQKLPSFHGLSFNINKTFELTCLTEVPSNNREDLFMKKLNQCNVIFDFTNASMDIRSKEIKREALHELLEYVTNNRNVITEPIYSKVIDMFSTNLFRPIPPPVNTYGECYDPEEDDPVLEVAWPHLQMVYEFFLRFIESPDFNTNLAKSYIDHHFILQLLELFDSEDPRERDLLKTTLHRIYGKFLTLRSFIRKSINNVFFQFIYESERFNGIAELLEILGSIINGFALPLKDEHKSFLMRVLLPLHKVKSISMYHPQLSYCIVQFLEKDPSLTEEVILGLLRFWPKVNSTKEVLFLNEVEEIFEVMEPSEFVKVQVPLFQQLSKAISSQHFQVAERVLYYWNNDYFCNFVNDNIDVILPIIFPALYENSKMHWNRTIHGMIYNTMKMFMEINPALFDECYNDYTFSQEEAEIKDKERRDMWLALEIMSNSGGKDSYDNIEILSKNFRETRRPLEQSIENLRLDDHKYTQDTSIVKSTKIDSETDNNQINANIKHFL</sequence>
<dbReference type="VEuPathDB" id="FungiDB:T551_00447"/>
<dbReference type="GO" id="GO:0000159">
    <property type="term" value="C:protein phosphatase type 2A complex"/>
    <property type="evidence" value="ECO:0007669"/>
    <property type="project" value="UniProtKB-UniRule"/>
</dbReference>
<dbReference type="GO" id="GO:0070199">
    <property type="term" value="P:establishment of protein localization to chromosome"/>
    <property type="evidence" value="ECO:0007669"/>
    <property type="project" value="EnsemblFungi"/>
</dbReference>
<dbReference type="GO" id="GO:1901991">
    <property type="term" value="P:negative regulation of mitotic cell cycle phase transition"/>
    <property type="evidence" value="ECO:0007669"/>
    <property type="project" value="UniProtKB-ARBA"/>
</dbReference>
<accession>A0A0W4ZVF4</accession>
<evidence type="ECO:0000313" key="11">
    <source>
        <dbReference type="Proteomes" id="UP000053447"/>
    </source>
</evidence>
<evidence type="ECO:0000256" key="7">
    <source>
        <dbReference type="ARBA" id="ARBA00064351"/>
    </source>
</evidence>
<dbReference type="GO" id="GO:0008104">
    <property type="term" value="P:intracellular protein localization"/>
    <property type="evidence" value="ECO:0007669"/>
    <property type="project" value="EnsemblFungi"/>
</dbReference>
<keyword evidence="4" id="KW-0963">Cytoplasm</keyword>
<evidence type="ECO:0000313" key="10">
    <source>
        <dbReference type="EMBL" id="KTW32357.1"/>
    </source>
</evidence>
<comment type="caution">
    <text evidence="10">The sequence shown here is derived from an EMBL/GenBank/DDBJ whole genome shotgun (WGS) entry which is preliminary data.</text>
</comment>
<dbReference type="Gene3D" id="1.25.10.10">
    <property type="entry name" value="Leucine-rich Repeat Variant"/>
    <property type="match status" value="1"/>
</dbReference>
<dbReference type="GO" id="GO:0005816">
    <property type="term" value="C:spindle pole body"/>
    <property type="evidence" value="ECO:0007669"/>
    <property type="project" value="EnsemblFungi"/>
</dbReference>
<dbReference type="GO" id="GO:2000786">
    <property type="term" value="P:positive regulation of autophagosome assembly"/>
    <property type="evidence" value="ECO:0007669"/>
    <property type="project" value="EnsemblFungi"/>
</dbReference>
<dbReference type="GO" id="GO:0031107">
    <property type="term" value="P:septin ring disassembly"/>
    <property type="evidence" value="ECO:0007669"/>
    <property type="project" value="EnsemblFungi"/>
</dbReference>
<comment type="similarity">
    <text evidence="3">Belongs to the phosphatase 2A regulatory subunit B family.</text>
</comment>
<name>A0A0W4ZVF4_PNEJ7</name>
<dbReference type="GO" id="GO:0006281">
    <property type="term" value="P:DNA repair"/>
    <property type="evidence" value="ECO:0007669"/>
    <property type="project" value="EnsemblFungi"/>
</dbReference>
<dbReference type="GeneID" id="28938968"/>
<keyword evidence="6" id="KW-0539">Nucleus</keyword>
<proteinExistence type="inferred from homology"/>
<dbReference type="GO" id="GO:0005935">
    <property type="term" value="C:cellular bud neck"/>
    <property type="evidence" value="ECO:0007669"/>
    <property type="project" value="EnsemblFungi"/>
</dbReference>